<organism evidence="1 2">
    <name type="scientific">Sphingobacterium mizutaii</name>
    <dbReference type="NCBI Taxonomy" id="1010"/>
    <lineage>
        <taxon>Bacteria</taxon>
        <taxon>Pseudomonadati</taxon>
        <taxon>Bacteroidota</taxon>
        <taxon>Sphingobacteriia</taxon>
        <taxon>Sphingobacteriales</taxon>
        <taxon>Sphingobacteriaceae</taxon>
        <taxon>Sphingobacterium</taxon>
    </lineage>
</organism>
<sequence>MIVRHLLFFCALIFIQINAIYAQVKDTLIFKEYNDDGDIVLFYVQEGNKSWPMVFKAKNEPSKDLLRGDIVEVVWKKEKLRNIDNDLMDINQVLLDYSKLKDGKVHTLRKNHPNLLQYDKSSELKLTDSYLAYLTAYLEYYIAYSTQPLIKEILKEKGQAKMIYQVDEITFKNRPYMVISLETNHENKQSVIQWLYIDNENRKLYEYDIFNEKLIEFY</sequence>
<gene>
    <name evidence="1" type="ORF">SAMEA4412673_02420</name>
</gene>
<dbReference type="AlphaFoldDB" id="A0AAJ4XCI1"/>
<protein>
    <submittedName>
        <fullName evidence="1">Uncharacterized protein</fullName>
    </submittedName>
</protein>
<evidence type="ECO:0000313" key="1">
    <source>
        <dbReference type="EMBL" id="SNV51503.1"/>
    </source>
</evidence>
<dbReference type="EMBL" id="LT906468">
    <property type="protein sequence ID" value="SNV51503.1"/>
    <property type="molecule type" value="Genomic_DNA"/>
</dbReference>
<name>A0AAJ4XCI1_9SPHI</name>
<accession>A0AAJ4XCI1</accession>
<dbReference type="KEGG" id="smiz:4412673_02420"/>
<evidence type="ECO:0000313" key="2">
    <source>
        <dbReference type="Proteomes" id="UP000215355"/>
    </source>
</evidence>
<dbReference type="RefSeq" id="WP_093097194.1">
    <property type="nucleotide sequence ID" value="NZ_FNGK01000001.1"/>
</dbReference>
<reference evidence="1 2" key="1">
    <citation type="submission" date="2017-06" db="EMBL/GenBank/DDBJ databases">
        <authorList>
            <consortium name="Pathogen Informatics"/>
        </authorList>
    </citation>
    <scope>NUCLEOTIDE SEQUENCE [LARGE SCALE GENOMIC DNA]</scope>
    <source>
        <strain evidence="1 2">NCTC12149</strain>
    </source>
</reference>
<dbReference type="Proteomes" id="UP000215355">
    <property type="component" value="Chromosome 1"/>
</dbReference>
<proteinExistence type="predicted"/>